<dbReference type="PANTHER" id="PTHR30446">
    <property type="entry name" value="RECOMBINATION PROTEIN RECR"/>
    <property type="match status" value="1"/>
</dbReference>
<evidence type="ECO:0000256" key="6">
    <source>
        <dbReference type="ARBA" id="ARBA00023204"/>
    </source>
</evidence>
<keyword evidence="5 7" id="KW-0233">DNA recombination</keyword>
<reference evidence="9 10" key="1">
    <citation type="submission" date="2016-09" db="EMBL/GenBank/DDBJ databases">
        <title>Acidihalobacter prosperus V6 (DSM14174).</title>
        <authorList>
            <person name="Khaleque H.N."/>
            <person name="Ramsay J.P."/>
            <person name="Murphy R.J.T."/>
            <person name="Kaksonen A.H."/>
            <person name="Boxall N.J."/>
            <person name="Watkin E.L.J."/>
        </authorList>
    </citation>
    <scope>NUCLEOTIDE SEQUENCE [LARGE SCALE GENOMIC DNA]</scope>
    <source>
        <strain evidence="9 10">V6</strain>
    </source>
</reference>
<keyword evidence="2 7" id="KW-0227">DNA damage</keyword>
<dbReference type="PROSITE" id="PS50880">
    <property type="entry name" value="TOPRIM"/>
    <property type="match status" value="1"/>
</dbReference>
<dbReference type="GO" id="GO:0006310">
    <property type="term" value="P:DNA recombination"/>
    <property type="evidence" value="ECO:0007669"/>
    <property type="project" value="UniProtKB-UniRule"/>
</dbReference>
<evidence type="ECO:0000256" key="5">
    <source>
        <dbReference type="ARBA" id="ARBA00023172"/>
    </source>
</evidence>
<keyword evidence="4 7" id="KW-0862">Zinc</keyword>
<dbReference type="PROSITE" id="PS01300">
    <property type="entry name" value="RECR"/>
    <property type="match status" value="1"/>
</dbReference>
<dbReference type="InterPro" id="IPR034137">
    <property type="entry name" value="TOPRIM_RecR"/>
</dbReference>
<evidence type="ECO:0000313" key="10">
    <source>
        <dbReference type="Proteomes" id="UP000095342"/>
    </source>
</evidence>
<dbReference type="SUPFAM" id="SSF111304">
    <property type="entry name" value="Recombination protein RecR"/>
    <property type="match status" value="1"/>
</dbReference>
<evidence type="ECO:0000256" key="7">
    <source>
        <dbReference type="HAMAP-Rule" id="MF_00017"/>
    </source>
</evidence>
<dbReference type="HAMAP" id="MF_00017">
    <property type="entry name" value="RecR"/>
    <property type="match status" value="1"/>
</dbReference>
<dbReference type="PANTHER" id="PTHR30446:SF0">
    <property type="entry name" value="RECOMBINATION PROTEIN RECR"/>
    <property type="match status" value="1"/>
</dbReference>
<evidence type="ECO:0000256" key="2">
    <source>
        <dbReference type="ARBA" id="ARBA00022763"/>
    </source>
</evidence>
<evidence type="ECO:0000256" key="3">
    <source>
        <dbReference type="ARBA" id="ARBA00022771"/>
    </source>
</evidence>
<feature type="domain" description="Toprim" evidence="8">
    <location>
        <begin position="80"/>
        <end position="175"/>
    </location>
</feature>
<dbReference type="RefSeq" id="WP_038087386.1">
    <property type="nucleotide sequence ID" value="NZ_CP017448.1"/>
</dbReference>
<proteinExistence type="inferred from homology"/>
<dbReference type="GO" id="GO:0008270">
    <property type="term" value="F:zinc ion binding"/>
    <property type="evidence" value="ECO:0007669"/>
    <property type="project" value="UniProtKB-KW"/>
</dbReference>
<comment type="function">
    <text evidence="7">May play a role in DNA repair. It seems to be involved in an RecBC-independent recombinational process of DNA repair. It may act with RecF and RecO.</text>
</comment>
<dbReference type="InterPro" id="IPR000093">
    <property type="entry name" value="DNA_Rcmb_RecR"/>
</dbReference>
<dbReference type="KEGG" id="aaeo:BJI67_09575"/>
<evidence type="ECO:0000256" key="4">
    <source>
        <dbReference type="ARBA" id="ARBA00022833"/>
    </source>
</evidence>
<keyword evidence="3 7" id="KW-0863">Zinc-finger</keyword>
<dbReference type="CDD" id="cd01025">
    <property type="entry name" value="TOPRIM_recR"/>
    <property type="match status" value="1"/>
</dbReference>
<evidence type="ECO:0000313" key="9">
    <source>
        <dbReference type="EMBL" id="AOV17280.1"/>
    </source>
</evidence>
<comment type="similarity">
    <text evidence="7">Belongs to the RecR family.</text>
</comment>
<dbReference type="InterPro" id="IPR023627">
    <property type="entry name" value="Rcmb_RecR"/>
</dbReference>
<dbReference type="InterPro" id="IPR015967">
    <property type="entry name" value="Rcmb_RecR_Znf"/>
</dbReference>
<feature type="zinc finger region" description="C4-type" evidence="7">
    <location>
        <begin position="57"/>
        <end position="72"/>
    </location>
</feature>
<accession>A0A1D8K8L2</accession>
<organism evidence="9 10">
    <name type="scientific">Acidihalobacter aeolianus</name>
    <dbReference type="NCBI Taxonomy" id="2792603"/>
    <lineage>
        <taxon>Bacteria</taxon>
        <taxon>Pseudomonadati</taxon>
        <taxon>Pseudomonadota</taxon>
        <taxon>Gammaproteobacteria</taxon>
        <taxon>Chromatiales</taxon>
        <taxon>Ectothiorhodospiraceae</taxon>
        <taxon>Acidihalobacter</taxon>
    </lineage>
</organism>
<gene>
    <name evidence="7" type="primary">recR</name>
    <name evidence="9" type="ORF">BJI67_09575</name>
</gene>
<dbReference type="InterPro" id="IPR006171">
    <property type="entry name" value="TOPRIM_dom"/>
</dbReference>
<keyword evidence="1 7" id="KW-0479">Metal-binding</keyword>
<dbReference type="Pfam" id="PF21175">
    <property type="entry name" value="RecR_C"/>
    <property type="match status" value="1"/>
</dbReference>
<dbReference type="AlphaFoldDB" id="A0A1D8K8L2"/>
<keyword evidence="6 7" id="KW-0234">DNA repair</keyword>
<dbReference type="NCBIfam" id="TIGR00615">
    <property type="entry name" value="recR"/>
    <property type="match status" value="1"/>
</dbReference>
<dbReference type="EMBL" id="CP017448">
    <property type="protein sequence ID" value="AOV17280.1"/>
    <property type="molecule type" value="Genomic_DNA"/>
</dbReference>
<evidence type="ECO:0000256" key="1">
    <source>
        <dbReference type="ARBA" id="ARBA00022723"/>
    </source>
</evidence>
<name>A0A1D8K8L2_9GAMM</name>
<dbReference type="Gene3D" id="6.10.250.240">
    <property type="match status" value="1"/>
</dbReference>
<dbReference type="Proteomes" id="UP000095342">
    <property type="component" value="Chromosome"/>
</dbReference>
<evidence type="ECO:0000259" key="8">
    <source>
        <dbReference type="PROSITE" id="PS50880"/>
    </source>
</evidence>
<keyword evidence="10" id="KW-1185">Reference proteome</keyword>
<dbReference type="SMART" id="SM00493">
    <property type="entry name" value="TOPRIM"/>
    <property type="match status" value="1"/>
</dbReference>
<sequence>MARSPLLEGLIEALRCLPGVGPKSAQRMAYHLLERHRDDALRLSEALRAAVERIGHCERCRTLSETELCAVCADTRRDAGLLCVVENPSHLQVMEQATHFKGVYHVLMGRLSPLDGIGPEELGLDRLERRLGEGELRELILAISPTVEGEVTAHYIGEMARAHGVRVTRLAQGVPMGGELEYLDSGTLTHAFESRREY</sequence>
<dbReference type="Pfam" id="PF02132">
    <property type="entry name" value="RecR_ZnF"/>
    <property type="match status" value="1"/>
</dbReference>
<protein>
    <recommendedName>
        <fullName evidence="7">Recombination protein RecR</fullName>
    </recommendedName>
</protein>
<dbReference type="Pfam" id="PF13662">
    <property type="entry name" value="Toprim_4"/>
    <property type="match status" value="1"/>
</dbReference>
<dbReference type="Gene3D" id="3.40.1360.10">
    <property type="match status" value="1"/>
</dbReference>
<dbReference type="GO" id="GO:0006281">
    <property type="term" value="P:DNA repair"/>
    <property type="evidence" value="ECO:0007669"/>
    <property type="project" value="UniProtKB-UniRule"/>
</dbReference>
<dbReference type="Gene3D" id="1.10.8.420">
    <property type="entry name" value="RecR Domain 1"/>
    <property type="match status" value="1"/>
</dbReference>
<dbReference type="Pfam" id="PF21176">
    <property type="entry name" value="RecR_HhH"/>
    <property type="match status" value="1"/>
</dbReference>
<dbReference type="GO" id="GO:0003677">
    <property type="term" value="F:DNA binding"/>
    <property type="evidence" value="ECO:0007669"/>
    <property type="project" value="UniProtKB-UniRule"/>
</dbReference>